<evidence type="ECO:0008006" key="4">
    <source>
        <dbReference type="Google" id="ProtNLM"/>
    </source>
</evidence>
<comment type="caution">
    <text evidence="2">The sequence shown here is derived from an EMBL/GenBank/DDBJ whole genome shotgun (WGS) entry which is preliminary data.</text>
</comment>
<dbReference type="RefSeq" id="WP_066620148.1">
    <property type="nucleotide sequence ID" value="NZ_JBHSYQ010000003.1"/>
</dbReference>
<keyword evidence="3" id="KW-1185">Reference proteome</keyword>
<name>A0ABW2DEU4_9BACT</name>
<organism evidence="2 3">
    <name type="scientific">Rufibacter roseus</name>
    <dbReference type="NCBI Taxonomy" id="1567108"/>
    <lineage>
        <taxon>Bacteria</taxon>
        <taxon>Pseudomonadati</taxon>
        <taxon>Bacteroidota</taxon>
        <taxon>Cytophagia</taxon>
        <taxon>Cytophagales</taxon>
        <taxon>Hymenobacteraceae</taxon>
        <taxon>Rufibacter</taxon>
    </lineage>
</organism>
<protein>
    <recommendedName>
        <fullName evidence="4">VWA domain-containing protein</fullName>
    </recommendedName>
</protein>
<keyword evidence="1" id="KW-0472">Membrane</keyword>
<gene>
    <name evidence="2" type="ORF">ACFQHR_01940</name>
</gene>
<proteinExistence type="predicted"/>
<evidence type="ECO:0000313" key="3">
    <source>
        <dbReference type="Proteomes" id="UP001596405"/>
    </source>
</evidence>
<sequence>MNLPLPLLLTLALLLDAWLTWLTVRRDNRRWLLGRLLTCWGIVACLVFLVHPPKVDRTYSASEAVLLTQGFSPDTLKALLADQSPAPQVFSFEAEHPKAISIKDFSAFQQEQPSVKILHVLGYGLELEELQALKQMRMIPHLSALPAGVLSAGWPQEVALGEELRVQGRFHSADKPVQLYLNANGVNRDSVEFQQRGEHEFTLQFTPKAVGQYVYHLQWKEANDSIFQEEVPVSVLPPRRLNVLLLSSAPSFETRFLKNELARQGHGVAVRNQVSKGIYQTESINLPSRSLNRLSDQLLQKFDLVLLDASTLQSLSTNETKALQHAAREQGLGILTSFSDNNPKTISFFAEASFDRFSKKELRNRSLQWKNSTGGTAELTVPAFTIQPKEGHKVLVWENQQQNRVVAAQYRKGLGMVGISLATETFPLALAGKEHVYRQFWSDILSSLAKPAAKLRFLTAGSLAPVQVHEPAYFFSSKPVDSVSLVGQATTSSLPAPYPSSLPKQLIQQHWPNPAGWNIAYSRADSIGTFYTSSPSNWPLLKIQQKKARFLASATNNASPLDEEAIVKQEAINLWPVYFLLLFFLAFLWLEEKL</sequence>
<keyword evidence="1" id="KW-1133">Transmembrane helix</keyword>
<feature type="transmembrane region" description="Helical" evidence="1">
    <location>
        <begin position="31"/>
        <end position="50"/>
    </location>
</feature>
<accession>A0ABW2DEU4</accession>
<dbReference type="Proteomes" id="UP001596405">
    <property type="component" value="Unassembled WGS sequence"/>
</dbReference>
<reference evidence="3" key="1">
    <citation type="journal article" date="2019" name="Int. J. Syst. Evol. Microbiol.">
        <title>The Global Catalogue of Microorganisms (GCM) 10K type strain sequencing project: providing services to taxonomists for standard genome sequencing and annotation.</title>
        <authorList>
            <consortium name="The Broad Institute Genomics Platform"/>
            <consortium name="The Broad Institute Genome Sequencing Center for Infectious Disease"/>
            <person name="Wu L."/>
            <person name="Ma J."/>
        </authorList>
    </citation>
    <scope>NUCLEOTIDE SEQUENCE [LARGE SCALE GENOMIC DNA]</scope>
    <source>
        <strain evidence="3">CGMCC 4.7393</strain>
    </source>
</reference>
<evidence type="ECO:0000313" key="2">
    <source>
        <dbReference type="EMBL" id="MFC6996362.1"/>
    </source>
</evidence>
<evidence type="ECO:0000256" key="1">
    <source>
        <dbReference type="SAM" id="Phobius"/>
    </source>
</evidence>
<feature type="transmembrane region" description="Helical" evidence="1">
    <location>
        <begin position="572"/>
        <end position="590"/>
    </location>
</feature>
<keyword evidence="1" id="KW-0812">Transmembrane</keyword>
<dbReference type="EMBL" id="JBHSYQ010000003">
    <property type="protein sequence ID" value="MFC6996362.1"/>
    <property type="molecule type" value="Genomic_DNA"/>
</dbReference>
<feature type="transmembrane region" description="Helical" evidence="1">
    <location>
        <begin position="6"/>
        <end position="24"/>
    </location>
</feature>